<proteinExistence type="inferred from homology"/>
<comment type="similarity">
    <text evidence="1">Belongs to the iron-sulfur cluster assembly SufBD family.</text>
</comment>
<dbReference type="InterPro" id="IPR055346">
    <property type="entry name" value="Fe-S_cluster_assembly_SufBD"/>
</dbReference>
<gene>
    <name evidence="4" type="primary">sufD</name>
    <name evidence="4" type="ORF">ACFSW8_10320</name>
</gene>
<evidence type="ECO:0000256" key="1">
    <source>
        <dbReference type="ARBA" id="ARBA00043967"/>
    </source>
</evidence>
<dbReference type="Pfam" id="PF01458">
    <property type="entry name" value="SUFBD_core"/>
    <property type="match status" value="1"/>
</dbReference>
<dbReference type="InterPro" id="IPR011542">
    <property type="entry name" value="SUF_FeS_clus_asmbl_SufD"/>
</dbReference>
<dbReference type="InterPro" id="IPR045595">
    <property type="entry name" value="SufBD_N"/>
</dbReference>
<protein>
    <submittedName>
        <fullName evidence="4">Fe-S cluster assembly protein SufD</fullName>
    </submittedName>
</protein>
<dbReference type="InterPro" id="IPR037284">
    <property type="entry name" value="SUF_FeS_clus_asmbl_SufBD_sf"/>
</dbReference>
<dbReference type="InterPro" id="IPR000825">
    <property type="entry name" value="SUF_FeS_clus_asmbl_SufBD_core"/>
</dbReference>
<dbReference type="EMBL" id="JBHUJB010000043">
    <property type="protein sequence ID" value="MFD2159293.1"/>
    <property type="molecule type" value="Genomic_DNA"/>
</dbReference>
<evidence type="ECO:0000259" key="3">
    <source>
        <dbReference type="Pfam" id="PF19295"/>
    </source>
</evidence>
<feature type="domain" description="SUF system FeS cluster assembly SufBD core" evidence="2">
    <location>
        <begin position="169"/>
        <end position="400"/>
    </location>
</feature>
<feature type="domain" description="SUF system FeS cluster assembly SufBD N-terminal" evidence="3">
    <location>
        <begin position="27"/>
        <end position="165"/>
    </location>
</feature>
<accession>A0ABW4ZBN0</accession>
<dbReference type="RefSeq" id="WP_377090835.1">
    <property type="nucleotide sequence ID" value="NZ_JBHSJL010000014.1"/>
</dbReference>
<name>A0ABW4ZBN0_9BACT</name>
<dbReference type="Proteomes" id="UP001597389">
    <property type="component" value="Unassembled WGS sequence"/>
</dbReference>
<keyword evidence="5" id="KW-1185">Reference proteome</keyword>
<comment type="caution">
    <text evidence="4">The sequence shown here is derived from an EMBL/GenBank/DDBJ whole genome shotgun (WGS) entry which is preliminary data.</text>
</comment>
<dbReference type="Pfam" id="PF19295">
    <property type="entry name" value="SufBD_N"/>
    <property type="match status" value="1"/>
</dbReference>
<dbReference type="SUPFAM" id="SSF101960">
    <property type="entry name" value="Stabilizer of iron transporter SufD"/>
    <property type="match status" value="1"/>
</dbReference>
<dbReference type="PANTHER" id="PTHR43575:SF1">
    <property type="entry name" value="PROTEIN ABCI7, CHLOROPLASTIC"/>
    <property type="match status" value="1"/>
</dbReference>
<dbReference type="NCBIfam" id="TIGR01981">
    <property type="entry name" value="sufD"/>
    <property type="match status" value="1"/>
</dbReference>
<evidence type="ECO:0000259" key="2">
    <source>
        <dbReference type="Pfam" id="PF01458"/>
    </source>
</evidence>
<dbReference type="PANTHER" id="PTHR43575">
    <property type="entry name" value="PROTEIN ABCI7, CHLOROPLASTIC"/>
    <property type="match status" value="1"/>
</dbReference>
<evidence type="ECO:0000313" key="4">
    <source>
        <dbReference type="EMBL" id="MFD2159293.1"/>
    </source>
</evidence>
<evidence type="ECO:0000313" key="5">
    <source>
        <dbReference type="Proteomes" id="UP001597389"/>
    </source>
</evidence>
<reference evidence="5" key="1">
    <citation type="journal article" date="2019" name="Int. J. Syst. Evol. Microbiol.">
        <title>The Global Catalogue of Microorganisms (GCM) 10K type strain sequencing project: providing services to taxonomists for standard genome sequencing and annotation.</title>
        <authorList>
            <consortium name="The Broad Institute Genomics Platform"/>
            <consortium name="The Broad Institute Genome Sequencing Center for Infectious Disease"/>
            <person name="Wu L."/>
            <person name="Ma J."/>
        </authorList>
    </citation>
    <scope>NUCLEOTIDE SEQUENCE [LARGE SCALE GENOMIC DNA]</scope>
    <source>
        <strain evidence="5">CCUG 57942</strain>
    </source>
</reference>
<organism evidence="4 5">
    <name type="scientific">Rubritalea tangerina</name>
    <dbReference type="NCBI Taxonomy" id="430798"/>
    <lineage>
        <taxon>Bacteria</taxon>
        <taxon>Pseudomonadati</taxon>
        <taxon>Verrucomicrobiota</taxon>
        <taxon>Verrucomicrobiia</taxon>
        <taxon>Verrucomicrobiales</taxon>
        <taxon>Rubritaleaceae</taxon>
        <taxon>Rubritalea</taxon>
    </lineage>
</organism>
<sequence>MTTTLEIPSITAEQPPTLADAPQWFIDAQTAAWQTYLDTPAPSRKDETWRFGELKQLNFEEFAPAAFASSEDIDVQISGLDETSAQFIFANDSLVHAEADLPDGVICLPLEDALQQHSDLVEKYFMKGDTKLGSAKYAALHKAHLTNGLFVWVPKGVEVEKPIEVYHIVAGEKCAIFPHTLIITEDNAKVTVVDYFKNASDSSGLVIAMNDLIAGNGSQLNYSAIQDLNLDSKIVQINNTEVDRDANAKAFTLNVGAAWARNESLSKLNGQGSNSDMLSVNIPTGEQKYDQRTFQHHAAPHTNSDLLYKNTLFGKAKTVFSGLINVDEGAHYTDAYQTCRNLLMDDTTEANSMPGLQIHADQVKCSHGSTSAAISDEEIFYLQARGIHPKKARQLIARGFSVEVVERLENEALEALALGYIDAKFDTVA</sequence>